<comment type="similarity">
    <text evidence="10">Belongs to the MurCDEF family. MurF subfamily.</text>
</comment>
<keyword evidence="7 10" id="KW-0573">Peptidoglycan synthesis</keyword>
<reference evidence="15" key="1">
    <citation type="submission" date="2020-11" db="EMBL/GenBank/DDBJ databases">
        <title>Halonatronomonas betainensis gen. nov., sp. nov. a novel haloalkaliphilic representative of the family Halanaerobiacae capable of betaine degradation.</title>
        <authorList>
            <person name="Boltyanskaya Y."/>
            <person name="Kevbrin V."/>
            <person name="Detkova E."/>
            <person name="Grouzdev D.S."/>
            <person name="Koziaeva V."/>
            <person name="Zhilina T."/>
        </authorList>
    </citation>
    <scope>NUCLEOTIDE SEQUENCE</scope>
    <source>
        <strain evidence="15">Z-7014</strain>
    </source>
</reference>
<evidence type="ECO:0000256" key="3">
    <source>
        <dbReference type="ARBA" id="ARBA00022618"/>
    </source>
</evidence>
<dbReference type="PANTHER" id="PTHR43024">
    <property type="entry name" value="UDP-N-ACETYLMURAMOYL-TRIPEPTIDE--D-ALANYL-D-ALANINE LIGASE"/>
    <property type="match status" value="1"/>
</dbReference>
<dbReference type="EMBL" id="JADPIE010000006">
    <property type="protein sequence ID" value="MBF8437641.1"/>
    <property type="molecule type" value="Genomic_DNA"/>
</dbReference>
<keyword evidence="4 10" id="KW-0547">Nucleotide-binding</keyword>
<evidence type="ECO:0000259" key="14">
    <source>
        <dbReference type="Pfam" id="PF08245"/>
    </source>
</evidence>
<dbReference type="GO" id="GO:0008360">
    <property type="term" value="P:regulation of cell shape"/>
    <property type="evidence" value="ECO:0007669"/>
    <property type="project" value="UniProtKB-KW"/>
</dbReference>
<dbReference type="SUPFAM" id="SSF53244">
    <property type="entry name" value="MurD-like peptide ligases, peptide-binding domain"/>
    <property type="match status" value="1"/>
</dbReference>
<dbReference type="SUPFAM" id="SSF63418">
    <property type="entry name" value="MurE/MurF N-terminal domain"/>
    <property type="match status" value="1"/>
</dbReference>
<keyword evidence="9 10" id="KW-0961">Cell wall biogenesis/degradation</keyword>
<comment type="pathway">
    <text evidence="10 11">Cell wall biogenesis; peptidoglycan biosynthesis.</text>
</comment>
<dbReference type="InterPro" id="IPR051046">
    <property type="entry name" value="MurCDEF_CellWall_CoF430Synth"/>
</dbReference>
<proteinExistence type="inferred from homology"/>
<evidence type="ECO:0000256" key="9">
    <source>
        <dbReference type="ARBA" id="ARBA00023316"/>
    </source>
</evidence>
<dbReference type="InterPro" id="IPR036615">
    <property type="entry name" value="Mur_ligase_C_dom_sf"/>
</dbReference>
<evidence type="ECO:0000256" key="2">
    <source>
        <dbReference type="ARBA" id="ARBA00022598"/>
    </source>
</evidence>
<dbReference type="InterPro" id="IPR035911">
    <property type="entry name" value="MurE/MurF_N"/>
</dbReference>
<keyword evidence="8 10" id="KW-0131">Cell cycle</keyword>
<evidence type="ECO:0000259" key="12">
    <source>
        <dbReference type="Pfam" id="PF01225"/>
    </source>
</evidence>
<dbReference type="NCBIfam" id="TIGR01143">
    <property type="entry name" value="murF"/>
    <property type="match status" value="1"/>
</dbReference>
<dbReference type="InterPro" id="IPR013221">
    <property type="entry name" value="Mur_ligase_cen"/>
</dbReference>
<dbReference type="GO" id="GO:0071555">
    <property type="term" value="P:cell wall organization"/>
    <property type="evidence" value="ECO:0007669"/>
    <property type="project" value="UniProtKB-KW"/>
</dbReference>
<comment type="function">
    <text evidence="10 11">Involved in cell wall formation. Catalyzes the final step in the synthesis of UDP-N-acetylmuramoyl-pentapeptide, the precursor of murein.</text>
</comment>
<dbReference type="Pfam" id="PF02875">
    <property type="entry name" value="Mur_ligase_C"/>
    <property type="match status" value="1"/>
</dbReference>
<dbReference type="Proteomes" id="UP000621436">
    <property type="component" value="Unassembled WGS sequence"/>
</dbReference>
<feature type="domain" description="Mur ligase N-terminal catalytic" evidence="12">
    <location>
        <begin position="26"/>
        <end position="96"/>
    </location>
</feature>
<feature type="domain" description="Mur ligase central" evidence="14">
    <location>
        <begin position="110"/>
        <end position="300"/>
    </location>
</feature>
<dbReference type="HAMAP" id="MF_02019">
    <property type="entry name" value="MurF"/>
    <property type="match status" value="1"/>
</dbReference>
<dbReference type="PANTHER" id="PTHR43024:SF1">
    <property type="entry name" value="UDP-N-ACETYLMURAMOYL-TRIPEPTIDE--D-ALANYL-D-ALANINE LIGASE"/>
    <property type="match status" value="1"/>
</dbReference>
<feature type="binding site" evidence="10">
    <location>
        <begin position="112"/>
        <end position="118"/>
    </location>
    <ligand>
        <name>ATP</name>
        <dbReference type="ChEBI" id="CHEBI:30616"/>
    </ligand>
</feature>
<dbReference type="InterPro" id="IPR004101">
    <property type="entry name" value="Mur_ligase_C"/>
</dbReference>
<evidence type="ECO:0000313" key="16">
    <source>
        <dbReference type="Proteomes" id="UP000621436"/>
    </source>
</evidence>
<dbReference type="EC" id="6.3.2.10" evidence="10 11"/>
<dbReference type="GO" id="GO:0005524">
    <property type="term" value="F:ATP binding"/>
    <property type="evidence" value="ECO:0007669"/>
    <property type="project" value="UniProtKB-UniRule"/>
</dbReference>
<evidence type="ECO:0000256" key="8">
    <source>
        <dbReference type="ARBA" id="ARBA00023306"/>
    </source>
</evidence>
<name>A0A931AX30_9FIRM</name>
<dbReference type="Gene3D" id="3.40.1190.10">
    <property type="entry name" value="Mur-like, catalytic domain"/>
    <property type="match status" value="1"/>
</dbReference>
<dbReference type="Pfam" id="PF08245">
    <property type="entry name" value="Mur_ligase_M"/>
    <property type="match status" value="1"/>
</dbReference>
<evidence type="ECO:0000256" key="11">
    <source>
        <dbReference type="RuleBase" id="RU004136"/>
    </source>
</evidence>
<organism evidence="15 16">
    <name type="scientific">Halonatronomonas betaini</name>
    <dbReference type="NCBI Taxonomy" id="2778430"/>
    <lineage>
        <taxon>Bacteria</taxon>
        <taxon>Bacillati</taxon>
        <taxon>Bacillota</taxon>
        <taxon>Clostridia</taxon>
        <taxon>Halanaerobiales</taxon>
        <taxon>Halarsenatibacteraceae</taxon>
        <taxon>Halonatronomonas</taxon>
    </lineage>
</organism>
<protein>
    <recommendedName>
        <fullName evidence="10 11">UDP-N-acetylmuramoyl-tripeptide--D-alanyl-D-alanine ligase</fullName>
        <ecNumber evidence="10 11">6.3.2.10</ecNumber>
    </recommendedName>
    <alternativeName>
        <fullName evidence="10">D-alanyl-D-alanine-adding enzyme</fullName>
    </alternativeName>
</protein>
<dbReference type="SUPFAM" id="SSF53623">
    <property type="entry name" value="MurD-like peptide ligases, catalytic domain"/>
    <property type="match status" value="1"/>
</dbReference>
<comment type="caution">
    <text evidence="15">The sequence shown here is derived from an EMBL/GenBank/DDBJ whole genome shotgun (WGS) entry which is preliminary data.</text>
</comment>
<dbReference type="AlphaFoldDB" id="A0A931AX30"/>
<dbReference type="GO" id="GO:0005737">
    <property type="term" value="C:cytoplasm"/>
    <property type="evidence" value="ECO:0007669"/>
    <property type="project" value="UniProtKB-SubCell"/>
</dbReference>
<sequence length="463" mass="50773">MLSLKLKEIVEAVDGKILQGNPDQIVNNMTIDSRRVKPGDLFFAIIGENNDGHNFIPEAVDNGARVVITSRSIKPYSGLAIILVRDTTQALQDLASFVRKKIENLKVIGITGSAGKTTTKDIIASILGEEKRVLKSKGNYNNEYGLPLSLLELDGNEDIAILEMAMRNRGDISRLAEIASPDVGVITNIGPAHLENLKTIENIASAKAELLAGLNSDGIAVLNYDDEYIREMVNSYGDLEKITVSLKNKDVDYYADQIEYIKNGEESRFRVHEGDNNYILEMDRAGEHNIYNALAAIAVARAMGISWDSIKNGIKDIEVTELRQEIRKIDGIRIINDSYNANPLSMKAGIDSLLNIEGKRKIAVLGAMLELGRIENAAHKEIGKYLYKNGIDVLIGVGSMGEIIAEGAVEAGMAEQNIYVYDNNEDAASFINKIMRSGDAILVKGSRALEMEEIVDLLLEYGG</sequence>
<dbReference type="Gene3D" id="3.90.190.20">
    <property type="entry name" value="Mur ligase, C-terminal domain"/>
    <property type="match status" value="1"/>
</dbReference>
<dbReference type="GO" id="GO:0009252">
    <property type="term" value="P:peptidoglycan biosynthetic process"/>
    <property type="evidence" value="ECO:0007669"/>
    <property type="project" value="UniProtKB-UniRule"/>
</dbReference>
<evidence type="ECO:0000256" key="1">
    <source>
        <dbReference type="ARBA" id="ARBA00022490"/>
    </source>
</evidence>
<comment type="catalytic activity">
    <reaction evidence="10 11">
        <text>D-alanyl-D-alanine + UDP-N-acetyl-alpha-D-muramoyl-L-alanyl-gamma-D-glutamyl-meso-2,6-diaminopimelate + ATP = UDP-N-acetyl-alpha-D-muramoyl-L-alanyl-gamma-D-glutamyl-meso-2,6-diaminopimeloyl-D-alanyl-D-alanine + ADP + phosphate + H(+)</text>
        <dbReference type="Rhea" id="RHEA:28374"/>
        <dbReference type="ChEBI" id="CHEBI:15378"/>
        <dbReference type="ChEBI" id="CHEBI:30616"/>
        <dbReference type="ChEBI" id="CHEBI:43474"/>
        <dbReference type="ChEBI" id="CHEBI:57822"/>
        <dbReference type="ChEBI" id="CHEBI:61386"/>
        <dbReference type="ChEBI" id="CHEBI:83905"/>
        <dbReference type="ChEBI" id="CHEBI:456216"/>
        <dbReference type="EC" id="6.3.2.10"/>
    </reaction>
</comment>
<dbReference type="RefSeq" id="WP_270454639.1">
    <property type="nucleotide sequence ID" value="NZ_JADPIE010000006.1"/>
</dbReference>
<evidence type="ECO:0000256" key="10">
    <source>
        <dbReference type="HAMAP-Rule" id="MF_02019"/>
    </source>
</evidence>
<keyword evidence="6 10" id="KW-0133">Cell shape</keyword>
<gene>
    <name evidence="10" type="primary">murF</name>
    <name evidence="15" type="ORF">I0Q91_11145</name>
</gene>
<evidence type="ECO:0000259" key="13">
    <source>
        <dbReference type="Pfam" id="PF02875"/>
    </source>
</evidence>
<evidence type="ECO:0000313" key="15">
    <source>
        <dbReference type="EMBL" id="MBF8437641.1"/>
    </source>
</evidence>
<dbReference type="GO" id="GO:0051301">
    <property type="term" value="P:cell division"/>
    <property type="evidence" value="ECO:0007669"/>
    <property type="project" value="UniProtKB-KW"/>
</dbReference>
<dbReference type="Gene3D" id="3.40.1390.10">
    <property type="entry name" value="MurE/MurF, N-terminal domain"/>
    <property type="match status" value="1"/>
</dbReference>
<evidence type="ECO:0000256" key="6">
    <source>
        <dbReference type="ARBA" id="ARBA00022960"/>
    </source>
</evidence>
<dbReference type="Pfam" id="PF01225">
    <property type="entry name" value="Mur_ligase"/>
    <property type="match status" value="1"/>
</dbReference>
<feature type="domain" description="Mur ligase C-terminal" evidence="13">
    <location>
        <begin position="324"/>
        <end position="447"/>
    </location>
</feature>
<dbReference type="GO" id="GO:0047480">
    <property type="term" value="F:UDP-N-acetylmuramoyl-tripeptide-D-alanyl-D-alanine ligase activity"/>
    <property type="evidence" value="ECO:0007669"/>
    <property type="project" value="UniProtKB-UniRule"/>
</dbReference>
<dbReference type="InterPro" id="IPR000713">
    <property type="entry name" value="Mur_ligase_N"/>
</dbReference>
<evidence type="ECO:0000256" key="7">
    <source>
        <dbReference type="ARBA" id="ARBA00022984"/>
    </source>
</evidence>
<dbReference type="InterPro" id="IPR005863">
    <property type="entry name" value="UDP-N-AcMur_synth"/>
</dbReference>
<comment type="subcellular location">
    <subcellularLocation>
        <location evidence="10 11">Cytoplasm</location>
    </subcellularLocation>
</comment>
<keyword evidence="3 10" id="KW-0132">Cell division</keyword>
<evidence type="ECO:0000256" key="5">
    <source>
        <dbReference type="ARBA" id="ARBA00022840"/>
    </source>
</evidence>
<dbReference type="InterPro" id="IPR036565">
    <property type="entry name" value="Mur-like_cat_sf"/>
</dbReference>
<evidence type="ECO:0000256" key="4">
    <source>
        <dbReference type="ARBA" id="ARBA00022741"/>
    </source>
</evidence>
<keyword evidence="16" id="KW-1185">Reference proteome</keyword>
<keyword evidence="5 10" id="KW-0067">ATP-binding</keyword>
<keyword evidence="1 10" id="KW-0963">Cytoplasm</keyword>
<keyword evidence="2 10" id="KW-0436">Ligase</keyword>
<accession>A0A931AX30</accession>